<dbReference type="Proteomes" id="UP000434957">
    <property type="component" value="Unassembled WGS sequence"/>
</dbReference>
<evidence type="ECO:0000313" key="2">
    <source>
        <dbReference type="EMBL" id="KAE9276966.1"/>
    </source>
</evidence>
<dbReference type="OrthoDB" id="128686at2759"/>
<evidence type="ECO:0000313" key="1">
    <source>
        <dbReference type="EMBL" id="KAE8968276.1"/>
    </source>
</evidence>
<dbReference type="AlphaFoldDB" id="A0A6A3HE40"/>
<name>A0A6A3HE40_9STRA</name>
<proteinExistence type="predicted"/>
<gene>
    <name evidence="1" type="ORF">PR002_g27806</name>
    <name evidence="2" type="ORF">PR003_g28918</name>
</gene>
<dbReference type="EMBL" id="QXFU01004537">
    <property type="protein sequence ID" value="KAE8968276.1"/>
    <property type="molecule type" value="Genomic_DNA"/>
</dbReference>
<accession>A0A6A3HE40</accession>
<organism evidence="1 4">
    <name type="scientific">Phytophthora rubi</name>
    <dbReference type="NCBI Taxonomy" id="129364"/>
    <lineage>
        <taxon>Eukaryota</taxon>
        <taxon>Sar</taxon>
        <taxon>Stramenopiles</taxon>
        <taxon>Oomycota</taxon>
        <taxon>Peronosporomycetes</taxon>
        <taxon>Peronosporales</taxon>
        <taxon>Peronosporaceae</taxon>
        <taxon>Phytophthora</taxon>
    </lineage>
</organism>
<keyword evidence="3" id="KW-1185">Reference proteome</keyword>
<protein>
    <submittedName>
        <fullName evidence="1">Uncharacterized protein</fullName>
    </submittedName>
</protein>
<sequence>MLDMGKKFKFFEQYEIARALPRFAVPMDGIDPRVQSALGLDDVAEDIACESAPVVTLAKRPAVGKKAAKKAKFSHISTDAELETPQRIAVASEAKNRLMEEQLAVDKVNSRITFFNMNPESEASKLFFAL</sequence>
<dbReference type="EMBL" id="QXFT01004600">
    <property type="protein sequence ID" value="KAE9276966.1"/>
    <property type="molecule type" value="Genomic_DNA"/>
</dbReference>
<reference evidence="1 4" key="1">
    <citation type="submission" date="2018-09" db="EMBL/GenBank/DDBJ databases">
        <title>Genomic investigation of the strawberry pathogen Phytophthora fragariae indicates pathogenicity is determined by transcriptional variation in three key races.</title>
        <authorList>
            <person name="Adams T.M."/>
            <person name="Armitage A.D."/>
            <person name="Sobczyk M.K."/>
            <person name="Bates H.J."/>
            <person name="Dunwell J.M."/>
            <person name="Nellist C.F."/>
            <person name="Harrison R.J."/>
        </authorList>
    </citation>
    <scope>NUCLEOTIDE SEQUENCE [LARGE SCALE GENOMIC DNA]</scope>
    <source>
        <strain evidence="1 4">SCRP324</strain>
        <strain evidence="2 3">SCRP333</strain>
    </source>
</reference>
<evidence type="ECO:0000313" key="3">
    <source>
        <dbReference type="Proteomes" id="UP000434957"/>
    </source>
</evidence>
<comment type="caution">
    <text evidence="1">The sequence shown here is derived from an EMBL/GenBank/DDBJ whole genome shotgun (WGS) entry which is preliminary data.</text>
</comment>
<evidence type="ECO:0000313" key="4">
    <source>
        <dbReference type="Proteomes" id="UP000435112"/>
    </source>
</evidence>
<dbReference type="Proteomes" id="UP000435112">
    <property type="component" value="Unassembled WGS sequence"/>
</dbReference>